<protein>
    <submittedName>
        <fullName evidence="1">Uncharacterized protein</fullName>
    </submittedName>
</protein>
<accession>A0AAU6VC78</accession>
<gene>
    <name evidence="1" type="ORF">MRM63_12645</name>
</gene>
<reference evidence="1" key="1">
    <citation type="submission" date="2022-03" db="EMBL/GenBank/DDBJ databases">
        <title>Sea Food Isolates.</title>
        <authorList>
            <person name="Li c."/>
        </authorList>
    </citation>
    <scope>NUCLEOTIDE SEQUENCE</scope>
    <source>
        <strain evidence="1">19MO03SA05</strain>
    </source>
</reference>
<sequence length="263" mass="31559">MKVALCFYGLVGSRADKDGKGKPLDPTIAYNLNYENIIKDNDVDVFIHSWSKEFESELVELYKPKSHLIEAQISFPQSKKIANNRDISEKIRNIIQWIKSPSKITSNIENNQKEAFRAYSRWYSNKQVLELKSKYEYEHKFKYDCVMVLRLDVGFYSKVDFSQYDMSAFHASNWNDYPTEKNNYEWNKENHNVGKGFLDFWFFSNSDNMDKFSTLYDNIDKYHVCPHRSAYQHVNTFTRNINYTMFRWNDFEMIRRKEFKSEL</sequence>
<evidence type="ECO:0000313" key="1">
    <source>
        <dbReference type="EMBL" id="XAG84340.1"/>
    </source>
</evidence>
<dbReference type="EMBL" id="CP095350">
    <property type="protein sequence ID" value="XAG84340.1"/>
    <property type="molecule type" value="Genomic_DNA"/>
</dbReference>
<dbReference type="AlphaFoldDB" id="A0AAU6VC78"/>
<name>A0AAU6VC78_UNCXX</name>
<proteinExistence type="predicted"/>
<organism evidence="1">
    <name type="scientific">bacterium 19MO03SA05</name>
    <dbReference type="NCBI Taxonomy" id="2920620"/>
    <lineage>
        <taxon>Bacteria</taxon>
    </lineage>
</organism>